<gene>
    <name evidence="3" type="ORF">DNHGIG_03530</name>
</gene>
<dbReference type="InterPro" id="IPR000086">
    <property type="entry name" value="NUDIX_hydrolase_dom"/>
</dbReference>
<evidence type="ECO:0000313" key="4">
    <source>
        <dbReference type="Proteomes" id="UP001057291"/>
    </source>
</evidence>
<dbReference type="InterPro" id="IPR015797">
    <property type="entry name" value="NUDIX_hydrolase-like_dom_sf"/>
</dbReference>
<dbReference type="PANTHER" id="PTHR43222:SF2">
    <property type="entry name" value="NUDIX HYDROLASE 23, CHLOROPLASTIC"/>
    <property type="match status" value="1"/>
</dbReference>
<dbReference type="PROSITE" id="PS00893">
    <property type="entry name" value="NUDIX_BOX"/>
    <property type="match status" value="1"/>
</dbReference>
<name>A0AAV4LAE0_9BACL</name>
<dbReference type="EMBL" id="BOQE01000001">
    <property type="protein sequence ID" value="GIM44804.1"/>
    <property type="molecule type" value="Genomic_DNA"/>
</dbReference>
<dbReference type="Pfam" id="PF00293">
    <property type="entry name" value="NUDIX"/>
    <property type="match status" value="1"/>
</dbReference>
<sequence length="164" mass="19122">MLYEFSGAYGGRVTLTFERDRAKDPSYVLIFPFFRGQLLMAKHMKRGWEVPGGTMEPGEMPICTAIRETYEETGAELDAIEWIAQYTVREKGKKDLIKSVYIARVAHLQMLPSGFETTEVRLFKEWPAPEDIRSDQTYSPIMKDDVYLYVINHIRRIQHPFTHL</sequence>
<feature type="domain" description="Nudix hydrolase" evidence="2">
    <location>
        <begin position="23"/>
        <end position="148"/>
    </location>
</feature>
<proteinExistence type="predicted"/>
<dbReference type="AlphaFoldDB" id="A0AAV4LAE0"/>
<accession>A0AAV4LAE0</accession>
<dbReference type="GO" id="GO:0016787">
    <property type="term" value="F:hydrolase activity"/>
    <property type="evidence" value="ECO:0007669"/>
    <property type="project" value="UniProtKB-KW"/>
</dbReference>
<evidence type="ECO:0000256" key="1">
    <source>
        <dbReference type="ARBA" id="ARBA00022801"/>
    </source>
</evidence>
<evidence type="ECO:0000313" key="3">
    <source>
        <dbReference type="EMBL" id="GIM44804.1"/>
    </source>
</evidence>
<dbReference type="SUPFAM" id="SSF55811">
    <property type="entry name" value="Nudix"/>
    <property type="match status" value="1"/>
</dbReference>
<reference evidence="3" key="1">
    <citation type="journal article" date="2023" name="Int. J. Syst. Evol. Microbiol.">
        <title>Collibacillus ludicampi gen. nov., sp. nov., a new soil bacterium of the family Alicyclobacillaceae.</title>
        <authorList>
            <person name="Jojima T."/>
            <person name="Ioku Y."/>
            <person name="Fukuta Y."/>
            <person name="Shirasaka N."/>
            <person name="Matsumura Y."/>
            <person name="Mori M."/>
        </authorList>
    </citation>
    <scope>NUCLEOTIDE SEQUENCE</scope>
    <source>
        <strain evidence="3">TP075</strain>
    </source>
</reference>
<evidence type="ECO:0000259" key="2">
    <source>
        <dbReference type="PROSITE" id="PS51462"/>
    </source>
</evidence>
<dbReference type="Gene3D" id="3.90.79.10">
    <property type="entry name" value="Nucleoside Triphosphate Pyrophosphohydrolase"/>
    <property type="match status" value="1"/>
</dbReference>
<dbReference type="PROSITE" id="PS51462">
    <property type="entry name" value="NUDIX"/>
    <property type="match status" value="1"/>
</dbReference>
<dbReference type="Proteomes" id="UP001057291">
    <property type="component" value="Unassembled WGS sequence"/>
</dbReference>
<dbReference type="RefSeq" id="WP_282198059.1">
    <property type="nucleotide sequence ID" value="NZ_BOQE01000001.1"/>
</dbReference>
<dbReference type="InterPro" id="IPR020084">
    <property type="entry name" value="NUDIX_hydrolase_CS"/>
</dbReference>
<comment type="caution">
    <text evidence="3">The sequence shown here is derived from an EMBL/GenBank/DDBJ whole genome shotgun (WGS) entry which is preliminary data.</text>
</comment>
<keyword evidence="4" id="KW-1185">Reference proteome</keyword>
<protein>
    <recommendedName>
        <fullName evidence="2">Nudix hydrolase domain-containing protein</fullName>
    </recommendedName>
</protein>
<organism evidence="3 4">
    <name type="scientific">Collibacillus ludicampi</name>
    <dbReference type="NCBI Taxonomy" id="2771369"/>
    <lineage>
        <taxon>Bacteria</taxon>
        <taxon>Bacillati</taxon>
        <taxon>Bacillota</taxon>
        <taxon>Bacilli</taxon>
        <taxon>Bacillales</taxon>
        <taxon>Alicyclobacillaceae</taxon>
        <taxon>Collibacillus</taxon>
    </lineage>
</organism>
<keyword evidence="1" id="KW-0378">Hydrolase</keyword>
<dbReference type="PANTHER" id="PTHR43222">
    <property type="entry name" value="NUDIX HYDROLASE 23"/>
    <property type="match status" value="1"/>
</dbReference>